<dbReference type="Proteomes" id="UP000789759">
    <property type="component" value="Unassembled WGS sequence"/>
</dbReference>
<protein>
    <submittedName>
        <fullName evidence="2">10319_t:CDS:1</fullName>
    </submittedName>
</protein>
<feature type="compositionally biased region" description="Basic and acidic residues" evidence="1">
    <location>
        <begin position="56"/>
        <end position="65"/>
    </location>
</feature>
<name>A0A9N9NMY1_9GLOM</name>
<evidence type="ECO:0000313" key="2">
    <source>
        <dbReference type="EMBL" id="CAG8753118.1"/>
    </source>
</evidence>
<feature type="region of interest" description="Disordered" evidence="1">
    <location>
        <begin position="56"/>
        <end position="118"/>
    </location>
</feature>
<reference evidence="2" key="1">
    <citation type="submission" date="2021-06" db="EMBL/GenBank/DDBJ databases">
        <authorList>
            <person name="Kallberg Y."/>
            <person name="Tangrot J."/>
            <person name="Rosling A."/>
        </authorList>
    </citation>
    <scope>NUCLEOTIDE SEQUENCE</scope>
    <source>
        <strain evidence="2">FL966</strain>
    </source>
</reference>
<evidence type="ECO:0000256" key="1">
    <source>
        <dbReference type="SAM" id="MobiDB-lite"/>
    </source>
</evidence>
<proteinExistence type="predicted"/>
<sequence>EENISPNNYVFSKDNPYLNNIKDGRENNVTTPDIMMSDNEDVISQGKEENLKNIIENEKDTENDKASQNNTTNELDMEVNRTSNTNTDRNLTSEDGFTTVTYKKHKTKTQNDNEQYHHKPYNKNRKIRGSFFCKNKA</sequence>
<dbReference type="EMBL" id="CAJVQA010018284">
    <property type="protein sequence ID" value="CAG8753118.1"/>
    <property type="molecule type" value="Genomic_DNA"/>
</dbReference>
<gene>
    <name evidence="2" type="ORF">CPELLU_LOCUS14837</name>
</gene>
<dbReference type="AlphaFoldDB" id="A0A9N9NMY1"/>
<comment type="caution">
    <text evidence="2">The sequence shown here is derived from an EMBL/GenBank/DDBJ whole genome shotgun (WGS) entry which is preliminary data.</text>
</comment>
<feature type="non-terminal residue" evidence="2">
    <location>
        <position position="1"/>
    </location>
</feature>
<organism evidence="2 3">
    <name type="scientific">Cetraspora pellucida</name>
    <dbReference type="NCBI Taxonomy" id="1433469"/>
    <lineage>
        <taxon>Eukaryota</taxon>
        <taxon>Fungi</taxon>
        <taxon>Fungi incertae sedis</taxon>
        <taxon>Mucoromycota</taxon>
        <taxon>Glomeromycotina</taxon>
        <taxon>Glomeromycetes</taxon>
        <taxon>Diversisporales</taxon>
        <taxon>Gigasporaceae</taxon>
        <taxon>Cetraspora</taxon>
    </lineage>
</organism>
<keyword evidence="3" id="KW-1185">Reference proteome</keyword>
<evidence type="ECO:0000313" key="3">
    <source>
        <dbReference type="Proteomes" id="UP000789759"/>
    </source>
</evidence>
<accession>A0A9N9NMY1</accession>
<feature type="compositionally biased region" description="Polar residues" evidence="1">
    <location>
        <begin position="66"/>
        <end position="96"/>
    </location>
</feature>